<reference evidence="1" key="1">
    <citation type="submission" date="2014-11" db="EMBL/GenBank/DDBJ databases">
        <authorList>
            <person name="Amaro Gonzalez C."/>
        </authorList>
    </citation>
    <scope>NUCLEOTIDE SEQUENCE</scope>
</reference>
<dbReference type="AlphaFoldDB" id="A0A0E9WX43"/>
<reference evidence="1" key="2">
    <citation type="journal article" date="2015" name="Fish Shellfish Immunol.">
        <title>Early steps in the European eel (Anguilla anguilla)-Vibrio vulnificus interaction in the gills: Role of the RtxA13 toxin.</title>
        <authorList>
            <person name="Callol A."/>
            <person name="Pajuelo D."/>
            <person name="Ebbesson L."/>
            <person name="Teles M."/>
            <person name="MacKenzie S."/>
            <person name="Amaro C."/>
        </authorList>
    </citation>
    <scope>NUCLEOTIDE SEQUENCE</scope>
</reference>
<sequence>MKIKYVQWNDYRQYSTITSGGCFTKPLTRDSQIKRHFKARSSTRYLTTNSIEKKNSTSSNMQTERKMQGNDRIMYILKRFSVFPARASGSPCPITVAPNLPVLVKFS</sequence>
<organism evidence="1">
    <name type="scientific">Anguilla anguilla</name>
    <name type="common">European freshwater eel</name>
    <name type="synonym">Muraena anguilla</name>
    <dbReference type="NCBI Taxonomy" id="7936"/>
    <lineage>
        <taxon>Eukaryota</taxon>
        <taxon>Metazoa</taxon>
        <taxon>Chordata</taxon>
        <taxon>Craniata</taxon>
        <taxon>Vertebrata</taxon>
        <taxon>Euteleostomi</taxon>
        <taxon>Actinopterygii</taxon>
        <taxon>Neopterygii</taxon>
        <taxon>Teleostei</taxon>
        <taxon>Anguilliformes</taxon>
        <taxon>Anguillidae</taxon>
        <taxon>Anguilla</taxon>
    </lineage>
</organism>
<proteinExistence type="predicted"/>
<protein>
    <submittedName>
        <fullName evidence="1">Uncharacterized protein</fullName>
    </submittedName>
</protein>
<accession>A0A0E9WX43</accession>
<evidence type="ECO:0000313" key="1">
    <source>
        <dbReference type="EMBL" id="JAH94974.1"/>
    </source>
</evidence>
<name>A0A0E9WX43_ANGAN</name>
<dbReference type="EMBL" id="GBXM01013603">
    <property type="protein sequence ID" value="JAH94974.1"/>
    <property type="molecule type" value="Transcribed_RNA"/>
</dbReference>